<name>A0A0M2NCI0_9FIRM</name>
<dbReference type="RefSeq" id="WP_046444074.1">
    <property type="nucleotide sequence ID" value="NZ_LAYJ01000112.1"/>
</dbReference>
<dbReference type="PROSITE" id="PS51257">
    <property type="entry name" value="PROKAR_LIPOPROTEIN"/>
    <property type="match status" value="1"/>
</dbReference>
<dbReference type="Proteomes" id="UP000034076">
    <property type="component" value="Unassembled WGS sequence"/>
</dbReference>
<dbReference type="GO" id="GO:0030246">
    <property type="term" value="F:carbohydrate binding"/>
    <property type="evidence" value="ECO:0007669"/>
    <property type="project" value="UniProtKB-ARBA"/>
</dbReference>
<dbReference type="PANTHER" id="PTHR46847:SF1">
    <property type="entry name" value="D-ALLOSE-BINDING PERIPLASMIC PROTEIN-RELATED"/>
    <property type="match status" value="1"/>
</dbReference>
<evidence type="ECO:0000259" key="6">
    <source>
        <dbReference type="Pfam" id="PF13407"/>
    </source>
</evidence>
<evidence type="ECO:0000256" key="2">
    <source>
        <dbReference type="ARBA" id="ARBA00007639"/>
    </source>
</evidence>
<comment type="subcellular location">
    <subcellularLocation>
        <location evidence="1">Cell envelope</location>
    </subcellularLocation>
</comment>
<reference evidence="7 8" key="1">
    <citation type="submission" date="2015-04" db="EMBL/GenBank/DDBJ databases">
        <title>Draft genome sequence of bacteremic isolate Catabacter hongkongensis type strain HKU16T.</title>
        <authorList>
            <person name="Lau S.K."/>
            <person name="Teng J.L."/>
            <person name="Huang Y."/>
            <person name="Curreem S.O."/>
            <person name="Tsui S.K."/>
            <person name="Woo P.C."/>
        </authorList>
    </citation>
    <scope>NUCLEOTIDE SEQUENCE [LARGE SCALE GENOMIC DNA]</scope>
    <source>
        <strain evidence="7 8">HKU16</strain>
    </source>
</reference>
<comment type="similarity">
    <text evidence="2">Belongs to the bacterial solute-binding protein 2 family.</text>
</comment>
<dbReference type="AlphaFoldDB" id="A0A0M2NCI0"/>
<comment type="caution">
    <text evidence="7">The sequence shown here is derived from an EMBL/GenBank/DDBJ whole genome shotgun (WGS) entry which is preliminary data.</text>
</comment>
<proteinExistence type="inferred from homology"/>
<dbReference type="OrthoDB" id="9769193at2"/>
<evidence type="ECO:0000256" key="1">
    <source>
        <dbReference type="ARBA" id="ARBA00004196"/>
    </source>
</evidence>
<feature type="domain" description="Periplasmic binding protein" evidence="6">
    <location>
        <begin position="62"/>
        <end position="324"/>
    </location>
</feature>
<dbReference type="Pfam" id="PF13407">
    <property type="entry name" value="Peripla_BP_4"/>
    <property type="match status" value="1"/>
</dbReference>
<dbReference type="Gene3D" id="3.40.50.2300">
    <property type="match status" value="2"/>
</dbReference>
<dbReference type="SUPFAM" id="SSF53822">
    <property type="entry name" value="Periplasmic binding protein-like I"/>
    <property type="match status" value="1"/>
</dbReference>
<protein>
    <submittedName>
        <fullName evidence="7">Ribose ABC transport system, periplasmic ribose-binding protein RbsB</fullName>
    </submittedName>
</protein>
<evidence type="ECO:0000256" key="3">
    <source>
        <dbReference type="ARBA" id="ARBA00022729"/>
    </source>
</evidence>
<dbReference type="PANTHER" id="PTHR46847">
    <property type="entry name" value="D-ALLOSE-BINDING PERIPLASMIC PROTEIN-RELATED"/>
    <property type="match status" value="1"/>
</dbReference>
<organism evidence="7 8">
    <name type="scientific">Christensenella hongkongensis</name>
    <dbReference type="NCBI Taxonomy" id="270498"/>
    <lineage>
        <taxon>Bacteria</taxon>
        <taxon>Bacillati</taxon>
        <taxon>Bacillota</taxon>
        <taxon>Clostridia</taxon>
        <taxon>Christensenellales</taxon>
        <taxon>Christensenellaceae</taxon>
        <taxon>Christensenella</taxon>
    </lineage>
</organism>
<keyword evidence="8" id="KW-1185">Reference proteome</keyword>
<feature type="signal peptide" evidence="5">
    <location>
        <begin position="1"/>
        <end position="23"/>
    </location>
</feature>
<feature type="chain" id="PRO_5038966267" evidence="5">
    <location>
        <begin position="24"/>
        <end position="361"/>
    </location>
</feature>
<keyword evidence="3 5" id="KW-0732">Signal</keyword>
<gene>
    <name evidence="7" type="ORF">CHK_2257</name>
</gene>
<dbReference type="GO" id="GO:0030313">
    <property type="term" value="C:cell envelope"/>
    <property type="evidence" value="ECO:0007669"/>
    <property type="project" value="UniProtKB-SubCell"/>
</dbReference>
<dbReference type="InterPro" id="IPR028082">
    <property type="entry name" value="Peripla_BP_I"/>
</dbReference>
<dbReference type="STRING" id="270498.CHK_2257"/>
<evidence type="ECO:0000313" key="8">
    <source>
        <dbReference type="Proteomes" id="UP000034076"/>
    </source>
</evidence>
<evidence type="ECO:0000256" key="5">
    <source>
        <dbReference type="SAM" id="SignalP"/>
    </source>
</evidence>
<dbReference type="EMBL" id="LAYJ01000112">
    <property type="protein sequence ID" value="KKI50194.1"/>
    <property type="molecule type" value="Genomic_DNA"/>
</dbReference>
<accession>A0A0M2NCI0</accession>
<evidence type="ECO:0000256" key="4">
    <source>
        <dbReference type="SAM" id="MobiDB-lite"/>
    </source>
</evidence>
<feature type="region of interest" description="Disordered" evidence="4">
    <location>
        <begin position="33"/>
        <end position="52"/>
    </location>
</feature>
<sequence length="361" mass="38255">MKKTVLIVVCVMLAAALVFSGCAENQQGAASASQPGEAATEASVDASPDAGETTAAGGSYKIGVSLMDYNMQFFQDMLAAMKAKAAELGVELVDFDSQQDAAKQLNDVQDMVNALKVDAIILNPVDSASIAPAVLDANDAKIPVFTVDVAAEGGEVVSHIASSNVEIGKKNAEEAVNFLKEKNGDVKGKVIVVTYDQITSMRDRKTGWTEIMSQYPDVEIIEKSPISITSEDTMTLLEDSLTTYPAGEIDLICPLNSSSTLGVMAAVETANRGGDLKIMGVDEDEDIIAAIKKDDAFVIGTVVQQPVLIGTTAVQAAYDYLQGKTDMEASIATDVMLVTKATMADYEDTVKKSTEYIADYK</sequence>
<dbReference type="InterPro" id="IPR025997">
    <property type="entry name" value="SBP_2_dom"/>
</dbReference>
<evidence type="ECO:0000313" key="7">
    <source>
        <dbReference type="EMBL" id="KKI50194.1"/>
    </source>
</evidence>